<dbReference type="PANTHER" id="PTHR22298">
    <property type="entry name" value="ENDO-1,4-BETA-GLUCANASE"/>
    <property type="match status" value="1"/>
</dbReference>
<evidence type="ECO:0000256" key="9">
    <source>
        <dbReference type="RuleBase" id="RU361166"/>
    </source>
</evidence>
<sequence>LPSFLPPSQRARAWATKQINYMLGDAHGGVNEQTGLPKFSFVCGYGDDFPRAPHHRGSSCRNGTDCTCNESPQPNVLYGALVGGPGRYDDYSDSCSDYTKNEVTTDYNAGFTSALAGLRHLTLVEKLPTEY</sequence>
<evidence type="ECO:0000256" key="1">
    <source>
        <dbReference type="ARBA" id="ARBA00000966"/>
    </source>
</evidence>
<dbReference type="Proteomes" id="UP000355283">
    <property type="component" value="Unassembled WGS sequence"/>
</dbReference>
<comment type="similarity">
    <text evidence="2 8 9">Belongs to the glycosyl hydrolase 9 (cellulase E) family.</text>
</comment>
<dbReference type="SUPFAM" id="SSF48208">
    <property type="entry name" value="Six-hairpin glycosidases"/>
    <property type="match status" value="1"/>
</dbReference>
<dbReference type="InterPro" id="IPR008928">
    <property type="entry name" value="6-hairpin_glycosidase_sf"/>
</dbReference>
<dbReference type="EC" id="3.2.1.4" evidence="9"/>
<dbReference type="AlphaFoldDB" id="A0A4D9CLE7"/>
<evidence type="ECO:0000256" key="2">
    <source>
        <dbReference type="ARBA" id="ARBA00007072"/>
    </source>
</evidence>
<evidence type="ECO:0000259" key="10">
    <source>
        <dbReference type="Pfam" id="PF00759"/>
    </source>
</evidence>
<name>A0A4D9CLE7_9STRA</name>
<dbReference type="Pfam" id="PF00759">
    <property type="entry name" value="Glyco_hydro_9"/>
    <property type="match status" value="1"/>
</dbReference>
<reference evidence="11 12" key="1">
    <citation type="submission" date="2019-01" db="EMBL/GenBank/DDBJ databases">
        <title>Nuclear Genome Assembly of the Microalgal Biofuel strain Nannochloropsis salina CCMP1776.</title>
        <authorList>
            <person name="Hovde B."/>
        </authorList>
    </citation>
    <scope>NUCLEOTIDE SEQUENCE [LARGE SCALE GENOMIC DNA]</scope>
    <source>
        <strain evidence="11 12">CCMP1776</strain>
    </source>
</reference>
<dbReference type="InterPro" id="IPR033126">
    <property type="entry name" value="Glyco_hydro_9_Asp/Glu_AS"/>
</dbReference>
<accession>A0A4D9CLE7</accession>
<feature type="active site" evidence="8">
    <location>
        <position position="102"/>
    </location>
</feature>
<comment type="catalytic activity">
    <reaction evidence="1 9">
        <text>Endohydrolysis of (1-&gt;4)-beta-D-glucosidic linkages in cellulose, lichenin and cereal beta-D-glucans.</text>
        <dbReference type="EC" id="3.2.1.4"/>
    </reaction>
</comment>
<keyword evidence="5 8" id="KW-0119">Carbohydrate metabolism</keyword>
<protein>
    <recommendedName>
        <fullName evidence="9">Endoglucanase</fullName>
        <ecNumber evidence="9">3.2.1.4</ecNumber>
    </recommendedName>
</protein>
<evidence type="ECO:0000256" key="7">
    <source>
        <dbReference type="ARBA" id="ARBA00023326"/>
    </source>
</evidence>
<gene>
    <name evidence="11" type="ORF">NSK_008748</name>
</gene>
<feature type="active site" evidence="8">
    <location>
        <position position="93"/>
    </location>
</feature>
<dbReference type="InterPro" id="IPR001701">
    <property type="entry name" value="Glyco_hydro_9"/>
</dbReference>
<keyword evidence="6 8" id="KW-0326">Glycosidase</keyword>
<keyword evidence="3 8" id="KW-0378">Hydrolase</keyword>
<feature type="non-terminal residue" evidence="11">
    <location>
        <position position="1"/>
    </location>
</feature>
<comment type="caution">
    <text evidence="11">The sequence shown here is derived from an EMBL/GenBank/DDBJ whole genome shotgun (WGS) entry which is preliminary data.</text>
</comment>
<evidence type="ECO:0000256" key="8">
    <source>
        <dbReference type="PROSITE-ProRule" id="PRU10060"/>
    </source>
</evidence>
<dbReference type="GO" id="GO:0030245">
    <property type="term" value="P:cellulose catabolic process"/>
    <property type="evidence" value="ECO:0007669"/>
    <property type="project" value="UniProtKB-KW"/>
</dbReference>
<evidence type="ECO:0000313" key="12">
    <source>
        <dbReference type="Proteomes" id="UP000355283"/>
    </source>
</evidence>
<organism evidence="11 12">
    <name type="scientific">Nannochloropsis salina CCMP1776</name>
    <dbReference type="NCBI Taxonomy" id="1027361"/>
    <lineage>
        <taxon>Eukaryota</taxon>
        <taxon>Sar</taxon>
        <taxon>Stramenopiles</taxon>
        <taxon>Ochrophyta</taxon>
        <taxon>Eustigmatophyceae</taxon>
        <taxon>Eustigmatales</taxon>
        <taxon>Monodopsidaceae</taxon>
        <taxon>Microchloropsis</taxon>
        <taxon>Microchloropsis salina</taxon>
    </lineage>
</organism>
<proteinExistence type="inferred from homology"/>
<dbReference type="PROSITE" id="PS00698">
    <property type="entry name" value="GH9_3"/>
    <property type="match status" value="1"/>
</dbReference>
<dbReference type="Gene3D" id="1.50.10.10">
    <property type="match status" value="1"/>
</dbReference>
<keyword evidence="7 8" id="KW-0624">Polysaccharide degradation</keyword>
<dbReference type="GO" id="GO:0008810">
    <property type="term" value="F:cellulase activity"/>
    <property type="evidence" value="ECO:0007669"/>
    <property type="project" value="UniProtKB-EC"/>
</dbReference>
<dbReference type="OrthoDB" id="10257085at2759"/>
<keyword evidence="4 9" id="KW-0136">Cellulose degradation</keyword>
<dbReference type="EMBL" id="SDOX01000186">
    <property type="protein sequence ID" value="TFJ79912.1"/>
    <property type="molecule type" value="Genomic_DNA"/>
</dbReference>
<keyword evidence="12" id="KW-1185">Reference proteome</keyword>
<evidence type="ECO:0000256" key="5">
    <source>
        <dbReference type="ARBA" id="ARBA00023277"/>
    </source>
</evidence>
<evidence type="ECO:0000256" key="6">
    <source>
        <dbReference type="ARBA" id="ARBA00023295"/>
    </source>
</evidence>
<evidence type="ECO:0000256" key="3">
    <source>
        <dbReference type="ARBA" id="ARBA00022801"/>
    </source>
</evidence>
<evidence type="ECO:0000313" key="11">
    <source>
        <dbReference type="EMBL" id="TFJ79912.1"/>
    </source>
</evidence>
<dbReference type="InterPro" id="IPR012341">
    <property type="entry name" value="6hp_glycosidase-like_sf"/>
</dbReference>
<evidence type="ECO:0000256" key="4">
    <source>
        <dbReference type="ARBA" id="ARBA00023001"/>
    </source>
</evidence>
<feature type="domain" description="Glycoside hydrolase family 9" evidence="10">
    <location>
        <begin position="9"/>
        <end position="115"/>
    </location>
</feature>